<evidence type="ECO:0000256" key="1">
    <source>
        <dbReference type="SAM" id="MobiDB-lite"/>
    </source>
</evidence>
<organism evidence="2 3">
    <name type="scientific">Albibacterium profundi</name>
    <dbReference type="NCBI Taxonomy" id="3134906"/>
    <lineage>
        <taxon>Bacteria</taxon>
        <taxon>Pseudomonadati</taxon>
        <taxon>Bacteroidota</taxon>
        <taxon>Sphingobacteriia</taxon>
        <taxon>Sphingobacteriales</taxon>
        <taxon>Sphingobacteriaceae</taxon>
        <taxon>Albibacterium</taxon>
    </lineage>
</organism>
<comment type="caution">
    <text evidence="2">The sequence shown here is derived from an EMBL/GenBank/DDBJ whole genome shotgun (WGS) entry which is preliminary data.</text>
</comment>
<dbReference type="EMBL" id="JBBVGT010000002">
    <property type="protein sequence ID" value="MFB5945578.1"/>
    <property type="molecule type" value="Genomic_DNA"/>
</dbReference>
<evidence type="ECO:0000313" key="2">
    <source>
        <dbReference type="EMBL" id="MFB5945578.1"/>
    </source>
</evidence>
<keyword evidence="3" id="KW-1185">Reference proteome</keyword>
<name>A0ABV5CE15_9SPHI</name>
<reference evidence="2 3" key="1">
    <citation type="submission" date="2024-04" db="EMBL/GenBank/DDBJ databases">
        <title>Albibacterium profundi sp. nov., isolated from sediment of the Challenger Deep of Mariana Trench.</title>
        <authorList>
            <person name="Wang Y."/>
        </authorList>
    </citation>
    <scope>NUCLEOTIDE SEQUENCE [LARGE SCALE GENOMIC DNA]</scope>
    <source>
        <strain evidence="2 3">RHL897</strain>
    </source>
</reference>
<dbReference type="Proteomes" id="UP001580928">
    <property type="component" value="Unassembled WGS sequence"/>
</dbReference>
<accession>A0ABV5CE15</accession>
<proteinExistence type="predicted"/>
<gene>
    <name evidence="2" type="ORF">WKR92_07015</name>
</gene>
<dbReference type="RefSeq" id="WP_375557113.1">
    <property type="nucleotide sequence ID" value="NZ_JBBVGT010000002.1"/>
</dbReference>
<evidence type="ECO:0000313" key="3">
    <source>
        <dbReference type="Proteomes" id="UP001580928"/>
    </source>
</evidence>
<sequence length="156" mass="17947">MATNRNITNLDELRAEIARLESLKKEQEGYLGDQMGLLQYKVEAPVRFIKRFTSWRPTPNNISRKLKGDNDQSDWLTKALRVGLPVIFNRVLFRKAGFIKKTLLLLASQKAAGAINQDRLTSFINKLATIIRPSEGKKRKKRKQRDYGIPPDSETY</sequence>
<evidence type="ECO:0008006" key="4">
    <source>
        <dbReference type="Google" id="ProtNLM"/>
    </source>
</evidence>
<protein>
    <recommendedName>
        <fullName evidence="4">Transposase</fullName>
    </recommendedName>
</protein>
<feature type="region of interest" description="Disordered" evidence="1">
    <location>
        <begin position="134"/>
        <end position="156"/>
    </location>
</feature>